<accession>A0ABS9CML7</accession>
<organism evidence="3 4">
    <name type="scientific">Anaeromassilibacillus senegalensis</name>
    <dbReference type="NCBI Taxonomy" id="1673717"/>
    <lineage>
        <taxon>Bacteria</taxon>
        <taxon>Bacillati</taxon>
        <taxon>Bacillota</taxon>
        <taxon>Clostridia</taxon>
        <taxon>Eubacteriales</taxon>
        <taxon>Acutalibacteraceae</taxon>
        <taxon>Anaeromassilibacillus</taxon>
    </lineage>
</organism>
<keyword evidence="4" id="KW-1185">Reference proteome</keyword>
<name>A0ABS9CML7_9FIRM</name>
<feature type="transmembrane region" description="Helical" evidence="1">
    <location>
        <begin position="116"/>
        <end position="138"/>
    </location>
</feature>
<dbReference type="InterPro" id="IPR052549">
    <property type="entry name" value="SpmB"/>
</dbReference>
<dbReference type="Proteomes" id="UP001299220">
    <property type="component" value="Unassembled WGS sequence"/>
</dbReference>
<evidence type="ECO:0000259" key="2">
    <source>
        <dbReference type="Pfam" id="PF07670"/>
    </source>
</evidence>
<feature type="transmembrane region" description="Helical" evidence="1">
    <location>
        <begin position="48"/>
        <end position="72"/>
    </location>
</feature>
<protein>
    <submittedName>
        <fullName evidence="3">Spore maturation protein</fullName>
    </submittedName>
</protein>
<dbReference type="EMBL" id="JAFBIT010000001">
    <property type="protein sequence ID" value="MCF2652030.1"/>
    <property type="molecule type" value="Genomic_DNA"/>
</dbReference>
<gene>
    <name evidence="3" type="ORF">JQM67_05390</name>
</gene>
<evidence type="ECO:0000313" key="3">
    <source>
        <dbReference type="EMBL" id="MCF2652030.1"/>
    </source>
</evidence>
<feature type="transmembrane region" description="Helical" evidence="1">
    <location>
        <begin position="150"/>
        <end position="171"/>
    </location>
</feature>
<keyword evidence="1" id="KW-0472">Membrane</keyword>
<feature type="domain" description="Nucleoside transporter/FeoB GTPase Gate" evidence="2">
    <location>
        <begin position="42"/>
        <end position="142"/>
    </location>
</feature>
<evidence type="ECO:0000313" key="4">
    <source>
        <dbReference type="Proteomes" id="UP001299220"/>
    </source>
</evidence>
<dbReference type="Pfam" id="PF07670">
    <property type="entry name" value="Gate"/>
    <property type="match status" value="1"/>
</dbReference>
<comment type="caution">
    <text evidence="3">The sequence shown here is derived from an EMBL/GenBank/DDBJ whole genome shotgun (WGS) entry which is preliminary data.</text>
</comment>
<dbReference type="PANTHER" id="PTHR35793">
    <property type="entry name" value="INNER MEMBRANE PROTEIN YJIG"/>
    <property type="match status" value="1"/>
</dbReference>
<dbReference type="PANTHER" id="PTHR35793:SF2">
    <property type="entry name" value="INNER MEMBRANE PROTEIN YJIG"/>
    <property type="match status" value="1"/>
</dbReference>
<dbReference type="RefSeq" id="WP_235323053.1">
    <property type="nucleotide sequence ID" value="NZ_JAFBIT010000001.1"/>
</dbReference>
<evidence type="ECO:0000256" key="1">
    <source>
        <dbReference type="SAM" id="Phobius"/>
    </source>
</evidence>
<keyword evidence="1" id="KW-0812">Transmembrane</keyword>
<proteinExistence type="predicted"/>
<dbReference type="InterPro" id="IPR011642">
    <property type="entry name" value="Gate_dom"/>
</dbReference>
<sequence>MEVLGAASVCAVLALIAAVGYVKGLPVFDLFTAGAREGLETALRLLPTLVGLITAISMLRASGVLELLCGALRPLTDAVGVDPAIVPLALLRPFSGSGSVSYVTELYAQYGADSDIARLAAILASSTETTFYAAAVYFGGRGFRSIRYTIPAALCGDCAAVVLSIVSLRLFG</sequence>
<keyword evidence="1" id="KW-1133">Transmembrane helix</keyword>
<reference evidence="3 4" key="1">
    <citation type="submission" date="2020-12" db="EMBL/GenBank/DDBJ databases">
        <title>Whole genome sequences of gut porcine anaerobes.</title>
        <authorList>
            <person name="Kubasova T."/>
            <person name="Jahodarova E."/>
            <person name="Rychlik I."/>
        </authorList>
    </citation>
    <scope>NUCLEOTIDE SEQUENCE [LARGE SCALE GENOMIC DNA]</scope>
    <source>
        <strain evidence="3 4">An867</strain>
    </source>
</reference>